<proteinExistence type="predicted"/>
<dbReference type="InterPro" id="IPR044153">
    <property type="entry name" value="PIN_Pae0151-like"/>
</dbReference>
<dbReference type="PANTHER" id="PTHR35901">
    <property type="entry name" value="RIBONUCLEASE VAPC3"/>
    <property type="match status" value="1"/>
</dbReference>
<dbReference type="PANTHER" id="PTHR35901:SF1">
    <property type="entry name" value="EXONUCLEASE VAPC9"/>
    <property type="match status" value="1"/>
</dbReference>
<feature type="domain" description="PIN" evidence="2">
    <location>
        <begin position="4"/>
        <end position="125"/>
    </location>
</feature>
<gene>
    <name evidence="3" type="ORF">ABW22_00615</name>
</gene>
<sequence>MAFVVDNSVVCGWFIGNQTTDYTEAVASRLMDEKAHAPALWQFEFANVLRSACKRGALDAQGAHEVIEQVAALPIMVDRDTPGPAAILTLALRYDLTSYDAVYLELALRLQLPIATQDAALMEAARAAGVGLFKAAGH</sequence>
<dbReference type="OrthoDB" id="328160at2"/>
<dbReference type="Pfam" id="PF01850">
    <property type="entry name" value="PIN"/>
    <property type="match status" value="1"/>
</dbReference>
<comment type="caution">
    <text evidence="3">The sequence shown here is derived from an EMBL/GenBank/DDBJ whole genome shotgun (WGS) entry which is preliminary data.</text>
</comment>
<evidence type="ECO:0000256" key="1">
    <source>
        <dbReference type="ARBA" id="ARBA00022842"/>
    </source>
</evidence>
<dbReference type="InterPro" id="IPR029060">
    <property type="entry name" value="PIN-like_dom_sf"/>
</dbReference>
<name>A0A106BW46_THIDE</name>
<keyword evidence="1" id="KW-0460">Magnesium</keyword>
<dbReference type="InterPro" id="IPR002716">
    <property type="entry name" value="PIN_dom"/>
</dbReference>
<evidence type="ECO:0000259" key="2">
    <source>
        <dbReference type="Pfam" id="PF01850"/>
    </source>
</evidence>
<dbReference type="AlphaFoldDB" id="A0A106BW46"/>
<dbReference type="Proteomes" id="UP000064243">
    <property type="component" value="Unassembled WGS sequence"/>
</dbReference>
<dbReference type="Gene3D" id="3.40.50.1010">
    <property type="entry name" value="5'-nuclease"/>
    <property type="match status" value="1"/>
</dbReference>
<evidence type="ECO:0000313" key="3">
    <source>
        <dbReference type="EMBL" id="KVW99698.1"/>
    </source>
</evidence>
<dbReference type="RefSeq" id="WP_059750875.1">
    <property type="nucleotide sequence ID" value="NZ_LDUG01000002.1"/>
</dbReference>
<dbReference type="InterPro" id="IPR051619">
    <property type="entry name" value="TypeII_TA_RNase_PINc/VapC"/>
</dbReference>
<evidence type="ECO:0000313" key="4">
    <source>
        <dbReference type="Proteomes" id="UP000064243"/>
    </source>
</evidence>
<dbReference type="CDD" id="cd09873">
    <property type="entry name" value="PIN_Pae0151-like"/>
    <property type="match status" value="1"/>
</dbReference>
<dbReference type="PATRIC" id="fig|36861.3.peg.1157"/>
<organism evidence="3 4">
    <name type="scientific">Thiobacillus denitrificans</name>
    <dbReference type="NCBI Taxonomy" id="36861"/>
    <lineage>
        <taxon>Bacteria</taxon>
        <taxon>Pseudomonadati</taxon>
        <taxon>Pseudomonadota</taxon>
        <taxon>Betaproteobacteria</taxon>
        <taxon>Nitrosomonadales</taxon>
        <taxon>Thiobacillaceae</taxon>
        <taxon>Thiobacillus</taxon>
    </lineage>
</organism>
<reference evidence="3 4" key="1">
    <citation type="journal article" date="2015" name="Appl. Environ. Microbiol.">
        <title>Aerobic and Anaerobic Thiosulfate Oxidation by a Cold-Adapted, Subglacial Chemoautotroph.</title>
        <authorList>
            <person name="Harrold Z.R."/>
            <person name="Skidmore M.L."/>
            <person name="Hamilton T.L."/>
            <person name="Desch L."/>
            <person name="Amada K."/>
            <person name="van Gelder W."/>
            <person name="Glover K."/>
            <person name="Roden E.E."/>
            <person name="Boyd E.S."/>
        </authorList>
    </citation>
    <scope>NUCLEOTIDE SEQUENCE [LARGE SCALE GENOMIC DNA]</scope>
    <source>
        <strain evidence="3 4">RG</strain>
    </source>
</reference>
<protein>
    <recommendedName>
        <fullName evidence="2">PIN domain-containing protein</fullName>
    </recommendedName>
</protein>
<keyword evidence="4" id="KW-1185">Reference proteome</keyword>
<accession>A0A106BW46</accession>
<dbReference type="SUPFAM" id="SSF88723">
    <property type="entry name" value="PIN domain-like"/>
    <property type="match status" value="1"/>
</dbReference>
<dbReference type="EMBL" id="LDUG01000002">
    <property type="protein sequence ID" value="KVW99698.1"/>
    <property type="molecule type" value="Genomic_DNA"/>
</dbReference>